<accession>A0A4S4K4F7</accession>
<dbReference type="AlphaFoldDB" id="A0A4S4K4F7"/>
<dbReference type="Proteomes" id="UP000297014">
    <property type="component" value="Unassembled WGS sequence"/>
</dbReference>
<sequence>MVIGNETSEAAGVGCELVVIGNENIEEACLGCE</sequence>
<protein>
    <submittedName>
        <fullName evidence="1">Uncharacterized protein</fullName>
    </submittedName>
</protein>
<comment type="caution">
    <text evidence="1">The sequence shown here is derived from an EMBL/GenBank/DDBJ whole genome shotgun (WGS) entry which is preliminary data.</text>
</comment>
<reference evidence="1 2" key="1">
    <citation type="submission" date="2014-01" db="EMBL/GenBank/DDBJ databases">
        <title>Draft genome sequencing of Bacillus alcalophilus CGMCC 1.3604.</title>
        <authorList>
            <person name="Yang J."/>
            <person name="Diao L."/>
            <person name="Yang S."/>
        </authorList>
    </citation>
    <scope>NUCLEOTIDE SEQUENCE [LARGE SCALE GENOMIC DNA]</scope>
    <source>
        <strain evidence="1 2">CGMCC 1.3604</strain>
    </source>
</reference>
<organism evidence="1 2">
    <name type="scientific">Alkalihalobacillus alcalophilus ATCC 27647 = CGMCC 1.3604</name>
    <dbReference type="NCBI Taxonomy" id="1218173"/>
    <lineage>
        <taxon>Bacteria</taxon>
        <taxon>Bacillati</taxon>
        <taxon>Bacillota</taxon>
        <taxon>Bacilli</taxon>
        <taxon>Bacillales</taxon>
        <taxon>Bacillaceae</taxon>
        <taxon>Alkalihalobacillus</taxon>
    </lineage>
</organism>
<dbReference type="EMBL" id="JALP01000101">
    <property type="protein sequence ID" value="THG90959.1"/>
    <property type="molecule type" value="Genomic_DNA"/>
</dbReference>
<gene>
    <name evidence="1" type="ORF">AJ85_08005</name>
</gene>
<proteinExistence type="predicted"/>
<evidence type="ECO:0000313" key="2">
    <source>
        <dbReference type="Proteomes" id="UP000297014"/>
    </source>
</evidence>
<evidence type="ECO:0000313" key="1">
    <source>
        <dbReference type="EMBL" id="THG90959.1"/>
    </source>
</evidence>
<name>A0A4S4K4F7_ALKAL</name>